<dbReference type="PANTHER" id="PTHR30185:SF15">
    <property type="entry name" value="CRYPTIC BETA-GLUCOSIDE BGL OPERON ANTITERMINATOR"/>
    <property type="match status" value="1"/>
</dbReference>
<dbReference type="Pfam" id="PF03123">
    <property type="entry name" value="CAT_RBD"/>
    <property type="match status" value="1"/>
</dbReference>
<dbReference type="RefSeq" id="WP_074694695.1">
    <property type="nucleotide sequence ID" value="NZ_FNJN01000002.1"/>
</dbReference>
<gene>
    <name evidence="3" type="ORF">SAMN04487788_1105</name>
</gene>
<evidence type="ECO:0000259" key="2">
    <source>
        <dbReference type="PROSITE" id="PS51372"/>
    </source>
</evidence>
<protein>
    <submittedName>
        <fullName evidence="3">Transcriptional antiterminator, BglG family</fullName>
    </submittedName>
</protein>
<dbReference type="EMBL" id="FNJN01000002">
    <property type="protein sequence ID" value="SDO82758.1"/>
    <property type="molecule type" value="Genomic_DNA"/>
</dbReference>
<dbReference type="InterPro" id="IPR050661">
    <property type="entry name" value="BglG_antiterminators"/>
</dbReference>
<dbReference type="Pfam" id="PF00874">
    <property type="entry name" value="PRD"/>
    <property type="match status" value="2"/>
</dbReference>
<dbReference type="SUPFAM" id="SSF63520">
    <property type="entry name" value="PTS-regulatory domain, PRD"/>
    <property type="match status" value="2"/>
</dbReference>
<dbReference type="InterPro" id="IPR011608">
    <property type="entry name" value="PRD"/>
</dbReference>
<organism evidence="3 4">
    <name type="scientific">Microbacterium testaceum (strain StLB037)</name>
    <dbReference type="NCBI Taxonomy" id="979556"/>
    <lineage>
        <taxon>Bacteria</taxon>
        <taxon>Bacillati</taxon>
        <taxon>Actinomycetota</taxon>
        <taxon>Actinomycetes</taxon>
        <taxon>Micrococcales</taxon>
        <taxon>Microbacteriaceae</taxon>
        <taxon>Microbacterium</taxon>
    </lineage>
</organism>
<dbReference type="GO" id="GO:0003723">
    <property type="term" value="F:RNA binding"/>
    <property type="evidence" value="ECO:0007669"/>
    <property type="project" value="InterPro"/>
</dbReference>
<dbReference type="InterPro" id="IPR036650">
    <property type="entry name" value="CAT_RNA-bd_dom_sf"/>
</dbReference>
<dbReference type="Gene3D" id="1.10.1790.10">
    <property type="entry name" value="PRD domain"/>
    <property type="match status" value="2"/>
</dbReference>
<dbReference type="SMART" id="SM01061">
    <property type="entry name" value="CAT_RBD"/>
    <property type="match status" value="1"/>
</dbReference>
<dbReference type="SUPFAM" id="SSF50151">
    <property type="entry name" value="SacY-like RNA-binding domain"/>
    <property type="match status" value="1"/>
</dbReference>
<proteinExistence type="predicted"/>
<dbReference type="InterPro" id="IPR036634">
    <property type="entry name" value="PRD_sf"/>
</dbReference>
<evidence type="ECO:0000256" key="1">
    <source>
        <dbReference type="ARBA" id="ARBA00022737"/>
    </source>
</evidence>
<evidence type="ECO:0000313" key="3">
    <source>
        <dbReference type="EMBL" id="SDO82758.1"/>
    </source>
</evidence>
<dbReference type="PROSITE" id="PS51372">
    <property type="entry name" value="PRD_2"/>
    <property type="match status" value="2"/>
</dbReference>
<name>A0A1H0MQQ1_MICTS</name>
<sequence length="276" mass="30526">MQIIKKVLNSSVVLVEDERGVERVLLGKGIGFAARPGDTVAPGSTDRVFVALDDADQRNLVELLAQIPGGFVELTRAIVMDAEKAGIELDAHIYLTLTDHLHFAVERQRRGLQVTNRLAWEVRTVYPREYEVGLRALGLLRDRTGMSLPDEEAANIAFHLVNSEVGRPAVDSMRVVGLVSDITTIVTHSGGVTLDADDLHTRRFLTHLQFFAERLFSDRLAGQDEDLLFATMTAKHPRAVATAERIRAFVLKEHEVAISDEEVGYLALHIARAQSS</sequence>
<keyword evidence="1" id="KW-0677">Repeat</keyword>
<dbReference type="AlphaFoldDB" id="A0A1H0MQQ1"/>
<dbReference type="Gene3D" id="2.30.24.10">
    <property type="entry name" value="CAT RNA-binding domain"/>
    <property type="match status" value="1"/>
</dbReference>
<evidence type="ECO:0000313" key="4">
    <source>
        <dbReference type="Proteomes" id="UP000186456"/>
    </source>
</evidence>
<dbReference type="InterPro" id="IPR004341">
    <property type="entry name" value="CAT_RNA-bd_dom"/>
</dbReference>
<dbReference type="PANTHER" id="PTHR30185">
    <property type="entry name" value="CRYPTIC BETA-GLUCOSIDE BGL OPERON ANTITERMINATOR"/>
    <property type="match status" value="1"/>
</dbReference>
<feature type="domain" description="PRD" evidence="2">
    <location>
        <begin position="171"/>
        <end position="276"/>
    </location>
</feature>
<dbReference type="Proteomes" id="UP000186456">
    <property type="component" value="Unassembled WGS sequence"/>
</dbReference>
<feature type="domain" description="PRD" evidence="2">
    <location>
        <begin position="66"/>
        <end position="170"/>
    </location>
</feature>
<reference evidence="3 4" key="1">
    <citation type="submission" date="2016-10" db="EMBL/GenBank/DDBJ databases">
        <authorList>
            <person name="de Groot N.N."/>
        </authorList>
    </citation>
    <scope>NUCLEOTIDE SEQUENCE [LARGE SCALE GENOMIC DNA]</scope>
    <source>
        <strain evidence="3 4">StLB037</strain>
    </source>
</reference>
<accession>A0A1H0MQQ1</accession>
<dbReference type="GO" id="GO:0006355">
    <property type="term" value="P:regulation of DNA-templated transcription"/>
    <property type="evidence" value="ECO:0007669"/>
    <property type="project" value="InterPro"/>
</dbReference>